<dbReference type="Gene3D" id="2.30.40.10">
    <property type="entry name" value="Urease, subunit C, domain 1"/>
    <property type="match status" value="1"/>
</dbReference>
<organism evidence="2 3">
    <name type="scientific">Paeniglutamicibacter cryotolerans</name>
    <dbReference type="NCBI Taxonomy" id="670079"/>
    <lineage>
        <taxon>Bacteria</taxon>
        <taxon>Bacillati</taxon>
        <taxon>Actinomycetota</taxon>
        <taxon>Actinomycetes</taxon>
        <taxon>Micrococcales</taxon>
        <taxon>Micrococcaceae</taxon>
        <taxon>Paeniglutamicibacter</taxon>
    </lineage>
</organism>
<dbReference type="EMBL" id="JACHVS010000001">
    <property type="protein sequence ID" value="MBB2994738.1"/>
    <property type="molecule type" value="Genomic_DNA"/>
</dbReference>
<gene>
    <name evidence="2" type="ORF">E9229_000929</name>
</gene>
<evidence type="ECO:0000313" key="2">
    <source>
        <dbReference type="EMBL" id="MBB2994738.1"/>
    </source>
</evidence>
<dbReference type="GO" id="GO:0016810">
    <property type="term" value="F:hydrolase activity, acting on carbon-nitrogen (but not peptide) bonds"/>
    <property type="evidence" value="ECO:0007669"/>
    <property type="project" value="InterPro"/>
</dbReference>
<dbReference type="SUPFAM" id="SSF51556">
    <property type="entry name" value="Metallo-dependent hydrolases"/>
    <property type="match status" value="1"/>
</dbReference>
<dbReference type="PANTHER" id="PTHR22642">
    <property type="entry name" value="IMIDAZOLONEPROPIONASE"/>
    <property type="match status" value="1"/>
</dbReference>
<reference evidence="2 3" key="1">
    <citation type="submission" date="2020-08" db="EMBL/GenBank/DDBJ databases">
        <title>Sequencing the genomes of 1000 actinobacteria strains.</title>
        <authorList>
            <person name="Klenk H.-P."/>
        </authorList>
    </citation>
    <scope>NUCLEOTIDE SEQUENCE [LARGE SCALE GENOMIC DNA]</scope>
    <source>
        <strain evidence="2 3">DSM 22826</strain>
    </source>
</reference>
<dbReference type="Proteomes" id="UP000523000">
    <property type="component" value="Unassembled WGS sequence"/>
</dbReference>
<dbReference type="InterPro" id="IPR011059">
    <property type="entry name" value="Metal-dep_hydrolase_composite"/>
</dbReference>
<dbReference type="SUPFAM" id="SSF51338">
    <property type="entry name" value="Composite domain of metallo-dependent hydrolases"/>
    <property type="match status" value="1"/>
</dbReference>
<dbReference type="Gene3D" id="3.20.20.140">
    <property type="entry name" value="Metal-dependent hydrolases"/>
    <property type="match status" value="1"/>
</dbReference>
<proteinExistence type="predicted"/>
<dbReference type="InterPro" id="IPR013108">
    <property type="entry name" value="Amidohydro_3"/>
</dbReference>
<dbReference type="Pfam" id="PF07969">
    <property type="entry name" value="Amidohydro_3"/>
    <property type="match status" value="1"/>
</dbReference>
<keyword evidence="3" id="KW-1185">Reference proteome</keyword>
<evidence type="ECO:0000259" key="1">
    <source>
        <dbReference type="Pfam" id="PF07969"/>
    </source>
</evidence>
<sequence>MAHEGIADLVVIASTVITMAPDSMTDAAEGVVIVPGEAVALGTRIALQPCIGETTRVIDLPDAVILPGFVDSHIHPVFGIKLTRGADLSRCRTLAGVESTLRAEVTRLAAEDWLLGWGLDPNAFGEEPVPPTVLSSVAGERPAFIRFFDDNAALASDAALTLGGVTGLEEFTDGSRVVTDDQGPNRYLLELKAIHLMEAVLSPLRFGHRAEALFDVFLHRARGGFMSGQVQGLAPDAIGLFQMIEATRDLPIRLRISPWHLPRAPLEKVSRLAELKGTHGWHWVVEGVKLMIDGTIDNGTAWLHEPNCLGESPASLLLNPEQYRRALTEYAATHRIEHIETKTDAVLSVFVTSKGTTNMQPTHCTLFTKADESDNWSRRLGHEHTEHGLRTRDLVSAGMPLALRSDWPVAPSDTVGILAHAQLRRPHDDPDATPINPNQALDALRGADRGSVSHGRSCPRHPRCRCCRGHHGA</sequence>
<dbReference type="Gene3D" id="3.10.310.70">
    <property type="match status" value="1"/>
</dbReference>
<accession>A0A839QEP4</accession>
<dbReference type="RefSeq" id="WP_183510071.1">
    <property type="nucleotide sequence ID" value="NZ_BAABGK010000036.1"/>
</dbReference>
<evidence type="ECO:0000313" key="3">
    <source>
        <dbReference type="Proteomes" id="UP000523000"/>
    </source>
</evidence>
<dbReference type="PANTHER" id="PTHR22642:SF2">
    <property type="entry name" value="PROTEIN LONG AFTER FAR-RED 3"/>
    <property type="match status" value="1"/>
</dbReference>
<comment type="caution">
    <text evidence="2">The sequence shown here is derived from an EMBL/GenBank/DDBJ whole genome shotgun (WGS) entry which is preliminary data.</text>
</comment>
<dbReference type="InterPro" id="IPR032466">
    <property type="entry name" value="Metal_Hydrolase"/>
</dbReference>
<protein>
    <recommendedName>
        <fullName evidence="1">Amidohydrolase 3 domain-containing protein</fullName>
    </recommendedName>
</protein>
<feature type="domain" description="Amidohydrolase 3" evidence="1">
    <location>
        <begin position="56"/>
        <end position="307"/>
    </location>
</feature>
<dbReference type="AlphaFoldDB" id="A0A839QEP4"/>
<name>A0A839QEP4_9MICC</name>